<dbReference type="AlphaFoldDB" id="A0A1V9DAC0"/>
<evidence type="ECO:0000313" key="3">
    <source>
        <dbReference type="Proteomes" id="UP000192769"/>
    </source>
</evidence>
<protein>
    <submittedName>
        <fullName evidence="2">Myo-inosose-2 dehydratase</fullName>
    </submittedName>
</protein>
<name>A0A1V9DAC0_9GAMM</name>
<dbReference type="InterPro" id="IPR050312">
    <property type="entry name" value="IolE/XylAMocC-like"/>
</dbReference>
<gene>
    <name evidence="2" type="ORF">B2J69_21395</name>
</gene>
<dbReference type="PANTHER" id="PTHR12110">
    <property type="entry name" value="HYDROXYPYRUVATE ISOMERASE"/>
    <property type="match status" value="1"/>
</dbReference>
<dbReference type="Pfam" id="PF01261">
    <property type="entry name" value="AP_endonuc_2"/>
    <property type="match status" value="1"/>
</dbReference>
<dbReference type="RefSeq" id="WP_081142144.1">
    <property type="nucleotide sequence ID" value="NZ_MWUE01000033.1"/>
</dbReference>
<dbReference type="Gene3D" id="3.20.20.150">
    <property type="entry name" value="Divalent-metal-dependent TIM barrel enzymes"/>
    <property type="match status" value="1"/>
</dbReference>
<accession>A0A1V9DAC0</accession>
<dbReference type="InterPro" id="IPR030823">
    <property type="entry name" value="IolE/MocC"/>
</dbReference>
<sequence>MTEKNPYAAATAAPRLGVSPLSWVNEVLHHLGAGTTAAQCLREAAQAGYQGVELSRLFPRDAEALKPLLDAHRLQLVSGWYSGFLTERGVEAELEAVHQHASLLSRCGSRIMVYGECGWMAENALDIPLDRRRLLPADGVNAYAERLSRFAEALRRRYGLRLAYHHHLMMVAETWDEIARLLNACSSDVGLLLDTGHAFAAGFPYSRLIDAFADRICHIHLKDVRADQLQQARSGQTTFNQAVLDGLFCVPGDGAVDFAPLARFIADSGYCGWLVVEAEQDPASAPPLATVTRAQRYVARHILTQESLA</sequence>
<dbReference type="NCBIfam" id="TIGR04379">
    <property type="entry name" value="myo_inos_iolE"/>
    <property type="match status" value="1"/>
</dbReference>
<dbReference type="OrthoDB" id="9804047at2"/>
<feature type="domain" description="Xylose isomerase-like TIM barrel" evidence="1">
    <location>
        <begin position="41"/>
        <end position="288"/>
    </location>
</feature>
<dbReference type="Proteomes" id="UP000192769">
    <property type="component" value="Unassembled WGS sequence"/>
</dbReference>
<dbReference type="SUPFAM" id="SSF51658">
    <property type="entry name" value="Xylose isomerase-like"/>
    <property type="match status" value="1"/>
</dbReference>
<dbReference type="InterPro" id="IPR013022">
    <property type="entry name" value="Xyl_isomerase-like_TIM-brl"/>
</dbReference>
<evidence type="ECO:0000313" key="2">
    <source>
        <dbReference type="EMBL" id="OQP30787.1"/>
    </source>
</evidence>
<proteinExistence type="predicted"/>
<organism evidence="2 3">
    <name type="scientific">Pantoea latae</name>
    <dbReference type="NCBI Taxonomy" id="1964541"/>
    <lineage>
        <taxon>Bacteria</taxon>
        <taxon>Pseudomonadati</taxon>
        <taxon>Pseudomonadota</taxon>
        <taxon>Gammaproteobacteria</taxon>
        <taxon>Enterobacterales</taxon>
        <taxon>Erwiniaceae</taxon>
        <taxon>Pantoea</taxon>
    </lineage>
</organism>
<dbReference type="InterPro" id="IPR036237">
    <property type="entry name" value="Xyl_isomerase-like_sf"/>
</dbReference>
<reference evidence="2 3" key="1">
    <citation type="submission" date="2017-02" db="EMBL/GenBank/DDBJ databases">
        <title>Whole genome shotgun sequence of Pantoea agglomerans strain AS1 isolated from a cycad, Zamia floridana in Central Florida, USA.</title>
        <authorList>
            <person name="Lata P."/>
            <person name="Govindarajan S."/>
            <person name="Qi F."/>
            <person name="Li J.-L."/>
            <person name="Maurya S.K."/>
            <person name="Sahoo M.K."/>
        </authorList>
    </citation>
    <scope>NUCLEOTIDE SEQUENCE [LARGE SCALE GENOMIC DNA]</scope>
    <source>
        <strain evidence="2 3">AS1</strain>
    </source>
</reference>
<comment type="caution">
    <text evidence="2">The sequence shown here is derived from an EMBL/GenBank/DDBJ whole genome shotgun (WGS) entry which is preliminary data.</text>
</comment>
<keyword evidence="3" id="KW-1185">Reference proteome</keyword>
<evidence type="ECO:0000259" key="1">
    <source>
        <dbReference type="Pfam" id="PF01261"/>
    </source>
</evidence>
<dbReference type="PANTHER" id="PTHR12110:SF41">
    <property type="entry name" value="INOSOSE DEHYDRATASE"/>
    <property type="match status" value="1"/>
</dbReference>
<dbReference type="EMBL" id="MWUE01000033">
    <property type="protein sequence ID" value="OQP30787.1"/>
    <property type="molecule type" value="Genomic_DNA"/>
</dbReference>